<keyword evidence="3" id="KW-1185">Reference proteome</keyword>
<dbReference type="Proteomes" id="UP000477739">
    <property type="component" value="Unassembled WGS sequence"/>
</dbReference>
<comment type="caution">
    <text evidence="2">The sequence shown here is derived from an EMBL/GenBank/DDBJ whole genome shotgun (WGS) entry which is preliminary data.</text>
</comment>
<dbReference type="Pfam" id="PF13987">
    <property type="entry name" value="YedD"/>
    <property type="match status" value="1"/>
</dbReference>
<dbReference type="AlphaFoldDB" id="A0A6L6IRL2"/>
<dbReference type="Gene3D" id="2.40.128.500">
    <property type="entry name" value="YedD-like protein"/>
    <property type="match status" value="1"/>
</dbReference>
<protein>
    <submittedName>
        <fullName evidence="2">Lipoprotein</fullName>
    </submittedName>
</protein>
<dbReference type="InterPro" id="IPR025596">
    <property type="entry name" value="YedD"/>
</dbReference>
<dbReference type="NCBIfam" id="NF007705">
    <property type="entry name" value="PRK10397.1"/>
    <property type="match status" value="1"/>
</dbReference>
<feature type="signal peptide" evidence="1">
    <location>
        <begin position="1"/>
        <end position="19"/>
    </location>
</feature>
<sequence>MKKLAIAGALLVLAGCAEVDNYDAVVKTPAPAGLVGYWQTQGPQRKLVSPEAIASLVVTREGDTLDCRQWQRVIALPGKLTTMSGDLTNVTVRRELYGVEREGNTLEYDGMTLRRVAQPTVACAAVLEKAPLPSPLP</sequence>
<keyword evidence="2" id="KW-0449">Lipoprotein</keyword>
<dbReference type="PROSITE" id="PS51257">
    <property type="entry name" value="PROKAR_LIPOPROTEIN"/>
    <property type="match status" value="1"/>
</dbReference>
<proteinExistence type="predicted"/>
<name>A0A6L6IRL2_9ENTR</name>
<dbReference type="RefSeq" id="WP_155109587.1">
    <property type="nucleotide sequence ID" value="NZ_WMJZ01000028.1"/>
</dbReference>
<dbReference type="EMBL" id="WMJZ01000028">
    <property type="protein sequence ID" value="MTH48016.1"/>
    <property type="molecule type" value="Genomic_DNA"/>
</dbReference>
<accession>A0A6L6IRL2</accession>
<evidence type="ECO:0000313" key="3">
    <source>
        <dbReference type="Proteomes" id="UP000477739"/>
    </source>
</evidence>
<gene>
    <name evidence="2" type="ORF">GJV78_17425</name>
</gene>
<feature type="chain" id="PRO_5026825528" evidence="1">
    <location>
        <begin position="20"/>
        <end position="137"/>
    </location>
</feature>
<organism evidence="2 3">
    <name type="scientific">Intestinirhabdus alba</name>
    <dbReference type="NCBI Taxonomy" id="2899544"/>
    <lineage>
        <taxon>Bacteria</taxon>
        <taxon>Pseudomonadati</taxon>
        <taxon>Pseudomonadota</taxon>
        <taxon>Gammaproteobacteria</taxon>
        <taxon>Enterobacterales</taxon>
        <taxon>Enterobacteriaceae</taxon>
        <taxon>Intestinirhabdus</taxon>
    </lineage>
</organism>
<dbReference type="InterPro" id="IPR038624">
    <property type="entry name" value="YedD-like_sf"/>
</dbReference>
<keyword evidence="1" id="KW-0732">Signal</keyword>
<evidence type="ECO:0000256" key="1">
    <source>
        <dbReference type="SAM" id="SignalP"/>
    </source>
</evidence>
<evidence type="ECO:0000313" key="2">
    <source>
        <dbReference type="EMBL" id="MTH48016.1"/>
    </source>
</evidence>
<reference evidence="2 3" key="1">
    <citation type="submission" date="2019-11" db="EMBL/GenBank/DDBJ databases">
        <title>Escherichia alba sp. nov. isolated from the gut of plastic-eating superworms Zophobas atratus.</title>
        <authorList>
            <person name="Yang Y."/>
        </authorList>
    </citation>
    <scope>NUCLEOTIDE SEQUENCE [LARGE SCALE GENOMIC DNA]</scope>
    <source>
        <strain evidence="3">BIT-B35</strain>
    </source>
</reference>
<dbReference type="OrthoDB" id="6518935at2"/>